<accession>A0A1X6MQZ1</accession>
<evidence type="ECO:0000256" key="3">
    <source>
        <dbReference type="ARBA" id="ARBA00022692"/>
    </source>
</evidence>
<dbReference type="PANTHER" id="PTHR23504">
    <property type="entry name" value="MAJOR FACILITATOR SUPERFAMILY DOMAIN-CONTAINING PROTEIN 10"/>
    <property type="match status" value="1"/>
</dbReference>
<evidence type="ECO:0000256" key="2">
    <source>
        <dbReference type="ARBA" id="ARBA00022448"/>
    </source>
</evidence>
<feature type="transmembrane region" description="Helical" evidence="7">
    <location>
        <begin position="287"/>
        <end position="308"/>
    </location>
</feature>
<evidence type="ECO:0000256" key="1">
    <source>
        <dbReference type="ARBA" id="ARBA00004141"/>
    </source>
</evidence>
<sequence>MARTRNGTPDEETALLSKAKQTREPKPVTPLPKLQIGILLLLQLAEPITSLCIYPFINQLVSELDITGGDEKKVGYYAGMIESVFFLTEAMFVLQWSRVSDYIGRKPVLLTGMAGLCISMVFFGLSKTFWQLVASRCIVGALNGNIGVVKSMMGELTDSTNMAQGFALMPVVWSAGATVGPFIGGQLAKPATRWPNTFTSRFWKQFPYFLPCAVSASFSVFTFIISAIFLQEALEEPTQLRRLLIRPVLLSVANYGALALLDIAYRAVQPLFLSTPVALGGLGVSPATIGAVLGAFGLLNGVFQAAFFARIVRRWGPKRVFMAGMAMFVPLFALFPVLNALARGAGGVVDRTVWAVVFVQLMLSVVMDMAYGCIIMFVTSSAPNKRSLGGTNGIAQLVAALLRAVGPASATSLFALSLERNWLGGNGCYVILIGVACVLWTVALPLPYETWTYED</sequence>
<dbReference type="SUPFAM" id="SSF103473">
    <property type="entry name" value="MFS general substrate transporter"/>
    <property type="match status" value="1"/>
</dbReference>
<dbReference type="OrthoDB" id="419616at2759"/>
<feature type="transmembrane region" description="Helical" evidence="7">
    <location>
        <begin position="427"/>
        <end position="448"/>
    </location>
</feature>
<feature type="transmembrane region" description="Helical" evidence="7">
    <location>
        <begin position="108"/>
        <end position="126"/>
    </location>
</feature>
<dbReference type="EMBL" id="KZ110603">
    <property type="protein sequence ID" value="OSX58805.1"/>
    <property type="molecule type" value="Genomic_DNA"/>
</dbReference>
<gene>
    <name evidence="9" type="ORF">POSPLADRAFT_1049000</name>
</gene>
<dbReference type="Gene3D" id="1.20.1250.20">
    <property type="entry name" value="MFS general substrate transporter like domains"/>
    <property type="match status" value="1"/>
</dbReference>
<feature type="transmembrane region" description="Helical" evidence="7">
    <location>
        <begin position="243"/>
        <end position="267"/>
    </location>
</feature>
<evidence type="ECO:0000256" key="4">
    <source>
        <dbReference type="ARBA" id="ARBA00022989"/>
    </source>
</evidence>
<dbReference type="InterPro" id="IPR001958">
    <property type="entry name" value="Tet-R_TetA/multi-R_MdtG-like"/>
</dbReference>
<protein>
    <recommendedName>
        <fullName evidence="8">Major facilitator superfamily (MFS) profile domain-containing protein</fullName>
    </recommendedName>
</protein>
<name>A0A1X6MQZ1_9APHY</name>
<dbReference type="Pfam" id="PF07690">
    <property type="entry name" value="MFS_1"/>
    <property type="match status" value="1"/>
</dbReference>
<keyword evidence="3 7" id="KW-0812">Transmembrane</keyword>
<feature type="transmembrane region" description="Helical" evidence="7">
    <location>
        <begin position="320"/>
        <end position="341"/>
    </location>
</feature>
<feature type="transmembrane region" description="Helical" evidence="7">
    <location>
        <begin position="165"/>
        <end position="188"/>
    </location>
</feature>
<evidence type="ECO:0000313" key="10">
    <source>
        <dbReference type="Proteomes" id="UP000194127"/>
    </source>
</evidence>
<evidence type="ECO:0000256" key="6">
    <source>
        <dbReference type="SAM" id="MobiDB-lite"/>
    </source>
</evidence>
<keyword evidence="4 7" id="KW-1133">Transmembrane helix</keyword>
<dbReference type="InterPro" id="IPR036259">
    <property type="entry name" value="MFS_trans_sf"/>
</dbReference>
<dbReference type="RefSeq" id="XP_024335599.1">
    <property type="nucleotide sequence ID" value="XM_024479645.1"/>
</dbReference>
<dbReference type="PANTHER" id="PTHR23504:SF15">
    <property type="entry name" value="MAJOR FACILITATOR SUPERFAMILY (MFS) PROFILE DOMAIN-CONTAINING PROTEIN"/>
    <property type="match status" value="1"/>
</dbReference>
<dbReference type="GO" id="GO:0022857">
    <property type="term" value="F:transmembrane transporter activity"/>
    <property type="evidence" value="ECO:0007669"/>
    <property type="project" value="InterPro"/>
</dbReference>
<evidence type="ECO:0000256" key="7">
    <source>
        <dbReference type="SAM" id="Phobius"/>
    </source>
</evidence>
<evidence type="ECO:0000313" key="9">
    <source>
        <dbReference type="EMBL" id="OSX58805.1"/>
    </source>
</evidence>
<organism evidence="9 10">
    <name type="scientific">Postia placenta MAD-698-R-SB12</name>
    <dbReference type="NCBI Taxonomy" id="670580"/>
    <lineage>
        <taxon>Eukaryota</taxon>
        <taxon>Fungi</taxon>
        <taxon>Dikarya</taxon>
        <taxon>Basidiomycota</taxon>
        <taxon>Agaricomycotina</taxon>
        <taxon>Agaricomycetes</taxon>
        <taxon>Polyporales</taxon>
        <taxon>Adustoporiaceae</taxon>
        <taxon>Rhodonia</taxon>
    </lineage>
</organism>
<feature type="transmembrane region" description="Helical" evidence="7">
    <location>
        <begin position="208"/>
        <end position="231"/>
    </location>
</feature>
<dbReference type="InterPro" id="IPR011701">
    <property type="entry name" value="MFS"/>
</dbReference>
<feature type="transmembrane region" description="Helical" evidence="7">
    <location>
        <begin position="77"/>
        <end position="96"/>
    </location>
</feature>
<dbReference type="AlphaFoldDB" id="A0A1X6MQZ1"/>
<dbReference type="InterPro" id="IPR020846">
    <property type="entry name" value="MFS_dom"/>
</dbReference>
<keyword evidence="5 7" id="KW-0472">Membrane</keyword>
<dbReference type="GO" id="GO:0016020">
    <property type="term" value="C:membrane"/>
    <property type="evidence" value="ECO:0007669"/>
    <property type="project" value="UniProtKB-SubCell"/>
</dbReference>
<dbReference type="PRINTS" id="PR01035">
    <property type="entry name" value="TCRTETA"/>
</dbReference>
<feature type="domain" description="Major facilitator superfamily (MFS) profile" evidence="8">
    <location>
        <begin position="35"/>
        <end position="451"/>
    </location>
</feature>
<evidence type="ECO:0000259" key="8">
    <source>
        <dbReference type="PROSITE" id="PS50850"/>
    </source>
</evidence>
<dbReference type="GeneID" id="36324595"/>
<feature type="transmembrane region" description="Helical" evidence="7">
    <location>
        <begin position="353"/>
        <end position="378"/>
    </location>
</feature>
<keyword evidence="10" id="KW-1185">Reference proteome</keyword>
<dbReference type="CDD" id="cd17330">
    <property type="entry name" value="MFS_SLC46_TetA_like"/>
    <property type="match status" value="1"/>
</dbReference>
<proteinExistence type="predicted"/>
<dbReference type="Proteomes" id="UP000194127">
    <property type="component" value="Unassembled WGS sequence"/>
</dbReference>
<keyword evidence="2" id="KW-0813">Transport</keyword>
<evidence type="ECO:0000256" key="5">
    <source>
        <dbReference type="ARBA" id="ARBA00023136"/>
    </source>
</evidence>
<comment type="subcellular location">
    <subcellularLocation>
        <location evidence="1">Membrane</location>
        <topology evidence="1">Multi-pass membrane protein</topology>
    </subcellularLocation>
</comment>
<feature type="region of interest" description="Disordered" evidence="6">
    <location>
        <begin position="1"/>
        <end position="28"/>
    </location>
</feature>
<reference evidence="9 10" key="1">
    <citation type="submission" date="2017-04" db="EMBL/GenBank/DDBJ databases">
        <title>Genome Sequence of the Model Brown-Rot Fungus Postia placenta SB12.</title>
        <authorList>
            <consortium name="DOE Joint Genome Institute"/>
            <person name="Gaskell J."/>
            <person name="Kersten P."/>
            <person name="Larrondo L.F."/>
            <person name="Canessa P."/>
            <person name="Martinez D."/>
            <person name="Hibbett D."/>
            <person name="Schmoll M."/>
            <person name="Kubicek C.P."/>
            <person name="Martinez A.T."/>
            <person name="Yadav J."/>
            <person name="Master E."/>
            <person name="Magnuson J.K."/>
            <person name="James T."/>
            <person name="Yaver D."/>
            <person name="Berka R."/>
            <person name="Labutti K."/>
            <person name="Lipzen A."/>
            <person name="Aerts A."/>
            <person name="Barry K."/>
            <person name="Henrissat B."/>
            <person name="Blanchette R."/>
            <person name="Grigoriev I."/>
            <person name="Cullen D."/>
        </authorList>
    </citation>
    <scope>NUCLEOTIDE SEQUENCE [LARGE SCALE GENOMIC DNA]</scope>
    <source>
        <strain evidence="9 10">MAD-698-R-SB12</strain>
    </source>
</reference>
<dbReference type="PROSITE" id="PS50850">
    <property type="entry name" value="MFS"/>
    <property type="match status" value="1"/>
</dbReference>